<dbReference type="EMBL" id="VSSQ01000131">
    <property type="protein sequence ID" value="MPL79860.1"/>
    <property type="molecule type" value="Genomic_DNA"/>
</dbReference>
<dbReference type="GO" id="GO:0016020">
    <property type="term" value="C:membrane"/>
    <property type="evidence" value="ECO:0007669"/>
    <property type="project" value="UniProtKB-SubCell"/>
</dbReference>
<dbReference type="GO" id="GO:0015099">
    <property type="term" value="F:nickel cation transmembrane transporter activity"/>
    <property type="evidence" value="ECO:0007669"/>
    <property type="project" value="TreeGrafter"/>
</dbReference>
<dbReference type="InterPro" id="IPR045861">
    <property type="entry name" value="CorA_cytoplasmic_dom"/>
</dbReference>
<evidence type="ECO:0000313" key="7">
    <source>
        <dbReference type="EMBL" id="MPL79860.1"/>
    </source>
</evidence>
<reference evidence="7" key="1">
    <citation type="submission" date="2019-08" db="EMBL/GenBank/DDBJ databases">
        <authorList>
            <person name="Kucharzyk K."/>
            <person name="Murdoch R.W."/>
            <person name="Higgins S."/>
            <person name="Loffler F."/>
        </authorList>
    </citation>
    <scope>NUCLEOTIDE SEQUENCE</scope>
</reference>
<comment type="caution">
    <text evidence="7">The sequence shown here is derived from an EMBL/GenBank/DDBJ whole genome shotgun (WGS) entry which is preliminary data.</text>
</comment>
<dbReference type="InterPro" id="IPR002523">
    <property type="entry name" value="MgTranspt_CorA/ZnTranspt_ZntB"/>
</dbReference>
<dbReference type="PANTHER" id="PTHR47685:SF1">
    <property type="entry name" value="MAGNESIUM TRANSPORT PROTEIN CORA"/>
    <property type="match status" value="1"/>
</dbReference>
<feature type="transmembrane region" description="Helical" evidence="6">
    <location>
        <begin position="258"/>
        <end position="279"/>
    </location>
</feature>
<dbReference type="InterPro" id="IPR050829">
    <property type="entry name" value="CorA_MIT"/>
</dbReference>
<sequence>MLEIFYKNKGQVTTTSEITALDQLGYDDVLWIDLWSPSGDEKRAIETYLNTTIQSRAQAEEIESSSRYSENETSIFANTNFLIPGPDNYSMEAVSFILCEGIIVTIRNVPLRSFTDIQRKLMANYRLMPTGYHILVGILENRIDLDADMIELMSKEIAQYSKTVSLGGAVNEEFLLEITQLQENTMLVRENIVDKQRMISSILKSDKFPRDVFTKLNILMRDVSSLINHTNFSFERLEYLQNTVIGLINLEQNKLMRIFTFVSLLLMPPTLIASIYGMNIELPVLGGMYDFILLIVVMLISVLFASLLFRMKRRKGGRY</sequence>
<dbReference type="Pfam" id="PF01544">
    <property type="entry name" value="CorA"/>
    <property type="match status" value="1"/>
</dbReference>
<organism evidence="7">
    <name type="scientific">bioreactor metagenome</name>
    <dbReference type="NCBI Taxonomy" id="1076179"/>
    <lineage>
        <taxon>unclassified sequences</taxon>
        <taxon>metagenomes</taxon>
        <taxon>ecological metagenomes</taxon>
    </lineage>
</organism>
<evidence type="ECO:0000256" key="3">
    <source>
        <dbReference type="ARBA" id="ARBA00022692"/>
    </source>
</evidence>
<keyword evidence="3 6" id="KW-0812">Transmembrane</keyword>
<evidence type="ECO:0000256" key="2">
    <source>
        <dbReference type="ARBA" id="ARBA00009765"/>
    </source>
</evidence>
<comment type="similarity">
    <text evidence="2">Belongs to the CorA metal ion transporter (MIT) (TC 1.A.35) family.</text>
</comment>
<evidence type="ECO:0000256" key="4">
    <source>
        <dbReference type="ARBA" id="ARBA00022989"/>
    </source>
</evidence>
<dbReference type="Gene3D" id="1.20.58.340">
    <property type="entry name" value="Magnesium transport protein CorA, transmembrane region"/>
    <property type="match status" value="1"/>
</dbReference>
<dbReference type="GO" id="GO:0015087">
    <property type="term" value="F:cobalt ion transmembrane transporter activity"/>
    <property type="evidence" value="ECO:0007669"/>
    <property type="project" value="TreeGrafter"/>
</dbReference>
<dbReference type="AlphaFoldDB" id="A0A644ULM9"/>
<feature type="transmembrane region" description="Helical" evidence="6">
    <location>
        <begin position="291"/>
        <end position="309"/>
    </location>
</feature>
<evidence type="ECO:0000256" key="5">
    <source>
        <dbReference type="ARBA" id="ARBA00023136"/>
    </source>
</evidence>
<name>A0A644ULM9_9ZZZZ</name>
<proteinExistence type="inferred from homology"/>
<evidence type="ECO:0000256" key="1">
    <source>
        <dbReference type="ARBA" id="ARBA00004141"/>
    </source>
</evidence>
<dbReference type="SUPFAM" id="SSF144083">
    <property type="entry name" value="Magnesium transport protein CorA, transmembrane region"/>
    <property type="match status" value="1"/>
</dbReference>
<evidence type="ECO:0000256" key="6">
    <source>
        <dbReference type="SAM" id="Phobius"/>
    </source>
</evidence>
<keyword evidence="4 6" id="KW-1133">Transmembrane helix</keyword>
<dbReference type="SUPFAM" id="SSF143865">
    <property type="entry name" value="CorA soluble domain-like"/>
    <property type="match status" value="1"/>
</dbReference>
<gene>
    <name evidence="7" type="primary">corA_8</name>
    <name evidence="7" type="ORF">SDC9_25747</name>
</gene>
<comment type="subcellular location">
    <subcellularLocation>
        <location evidence="1">Membrane</location>
        <topology evidence="1">Multi-pass membrane protein</topology>
    </subcellularLocation>
</comment>
<protein>
    <submittedName>
        <fullName evidence="7">Magnesium transport protein CorA</fullName>
    </submittedName>
</protein>
<dbReference type="InterPro" id="IPR045863">
    <property type="entry name" value="CorA_TM1_TM2"/>
</dbReference>
<accession>A0A644ULM9</accession>
<dbReference type="Gene3D" id="3.30.460.20">
    <property type="entry name" value="CorA soluble domain-like"/>
    <property type="match status" value="1"/>
</dbReference>
<keyword evidence="5 6" id="KW-0472">Membrane</keyword>
<dbReference type="PANTHER" id="PTHR47685">
    <property type="entry name" value="MAGNESIUM TRANSPORT PROTEIN CORA"/>
    <property type="match status" value="1"/>
</dbReference>
<dbReference type="GO" id="GO:0015095">
    <property type="term" value="F:magnesium ion transmembrane transporter activity"/>
    <property type="evidence" value="ECO:0007669"/>
    <property type="project" value="TreeGrafter"/>
</dbReference>